<dbReference type="Proteomes" id="UP000241639">
    <property type="component" value="Unassembled WGS sequence"/>
</dbReference>
<comment type="caution">
    <text evidence="2">The sequence shown here is derived from an EMBL/GenBank/DDBJ whole genome shotgun (WGS) entry which is preliminary data.</text>
</comment>
<feature type="transmembrane region" description="Helical" evidence="1">
    <location>
        <begin position="26"/>
        <end position="43"/>
    </location>
</feature>
<evidence type="ECO:0000313" key="2">
    <source>
        <dbReference type="EMBL" id="PTM56642.1"/>
    </source>
</evidence>
<reference evidence="2 3" key="1">
    <citation type="submission" date="2018-04" db="EMBL/GenBank/DDBJ databases">
        <title>Genomic Encyclopedia of Archaeal and Bacterial Type Strains, Phase II (KMG-II): from individual species to whole genera.</title>
        <authorList>
            <person name="Goeker M."/>
        </authorList>
    </citation>
    <scope>NUCLEOTIDE SEQUENCE [LARGE SCALE GENOMIC DNA]</scope>
    <source>
        <strain evidence="2 3">DSM 45169</strain>
    </source>
</reference>
<organism evidence="2 3">
    <name type="scientific">Desmospora activa DSM 45169</name>
    <dbReference type="NCBI Taxonomy" id="1121389"/>
    <lineage>
        <taxon>Bacteria</taxon>
        <taxon>Bacillati</taxon>
        <taxon>Bacillota</taxon>
        <taxon>Bacilli</taxon>
        <taxon>Bacillales</taxon>
        <taxon>Thermoactinomycetaceae</taxon>
        <taxon>Desmospora</taxon>
    </lineage>
</organism>
<gene>
    <name evidence="2" type="ORF">C8J48_2967</name>
</gene>
<protein>
    <submittedName>
        <fullName evidence="2">Uncharacterized protein</fullName>
    </submittedName>
</protein>
<evidence type="ECO:0000313" key="3">
    <source>
        <dbReference type="Proteomes" id="UP000241639"/>
    </source>
</evidence>
<keyword evidence="1" id="KW-0812">Transmembrane</keyword>
<dbReference type="RefSeq" id="WP_281261224.1">
    <property type="nucleotide sequence ID" value="NZ_PZZP01000002.1"/>
</dbReference>
<dbReference type="AlphaFoldDB" id="A0A2T4Z422"/>
<keyword evidence="1" id="KW-1133">Transmembrane helix</keyword>
<sequence length="44" mass="4616">MASLFTFAGILMTIVGGVLALRSKSMGLEILVLGLFCLLIAFLA</sequence>
<keyword evidence="3" id="KW-1185">Reference proteome</keyword>
<evidence type="ECO:0000256" key="1">
    <source>
        <dbReference type="SAM" id="Phobius"/>
    </source>
</evidence>
<dbReference type="EMBL" id="PZZP01000002">
    <property type="protein sequence ID" value="PTM56642.1"/>
    <property type="molecule type" value="Genomic_DNA"/>
</dbReference>
<name>A0A2T4Z422_9BACL</name>
<keyword evidence="1" id="KW-0472">Membrane</keyword>
<accession>A0A2T4Z422</accession>
<proteinExistence type="predicted"/>